<dbReference type="Proteomes" id="UP001274896">
    <property type="component" value="Unassembled WGS sequence"/>
</dbReference>
<reference evidence="2" key="1">
    <citation type="submission" date="2023-06" db="EMBL/GenBank/DDBJ databases">
        <title>Male Hemibagrus guttatus genome.</title>
        <authorList>
            <person name="Bian C."/>
        </authorList>
    </citation>
    <scope>NUCLEOTIDE SEQUENCE</scope>
    <source>
        <strain evidence="2">Male_cb2023</strain>
        <tissue evidence="2">Muscle</tissue>
    </source>
</reference>
<dbReference type="EMBL" id="JAUCMX010000003">
    <property type="protein sequence ID" value="KAK3551250.1"/>
    <property type="molecule type" value="Genomic_DNA"/>
</dbReference>
<keyword evidence="1" id="KW-0472">Membrane</keyword>
<dbReference type="InterPro" id="IPR036397">
    <property type="entry name" value="RNaseH_sf"/>
</dbReference>
<dbReference type="Gene3D" id="3.30.420.10">
    <property type="entry name" value="Ribonuclease H-like superfamily/Ribonuclease H"/>
    <property type="match status" value="1"/>
</dbReference>
<dbReference type="AlphaFoldDB" id="A0AAE0V9N9"/>
<protein>
    <submittedName>
        <fullName evidence="2">Uncharacterized protein</fullName>
    </submittedName>
</protein>
<evidence type="ECO:0000256" key="1">
    <source>
        <dbReference type="SAM" id="Phobius"/>
    </source>
</evidence>
<comment type="caution">
    <text evidence="2">The sequence shown here is derived from an EMBL/GenBank/DDBJ whole genome shotgun (WGS) entry which is preliminary data.</text>
</comment>
<keyword evidence="1" id="KW-1133">Transmembrane helix</keyword>
<gene>
    <name evidence="2" type="ORF">QTP70_013980</name>
</gene>
<sequence>MAVDFITDLPESRGYNTILVVIDWFSKACWLVSLQGLPIAMEITTVLFNQVFRNQVGRVRLELTHAFVDRTPFQCILGYQPPLFPWSGEPSDIPAVDDWARRSQEVWKSAHVHLQWATRRQRIQVDRHRLPHPRFQVGQQVWLSTQSSAHASSAPSISSVKLAQSRITFYSRHCTASHPPFMYICSSYPRGTLPAQCHSCHRHPCNTANAPPLPATVSMATTGIVIFLFLVPGCITAVTAAVVNKEGEDDKKREGESDG</sequence>
<dbReference type="GO" id="GO:0003676">
    <property type="term" value="F:nucleic acid binding"/>
    <property type="evidence" value="ECO:0007669"/>
    <property type="project" value="InterPro"/>
</dbReference>
<proteinExistence type="predicted"/>
<accession>A0AAE0V9N9</accession>
<feature type="transmembrane region" description="Helical" evidence="1">
    <location>
        <begin position="219"/>
        <end position="243"/>
    </location>
</feature>
<name>A0AAE0V9N9_9TELE</name>
<keyword evidence="3" id="KW-1185">Reference proteome</keyword>
<organism evidence="2 3">
    <name type="scientific">Hemibagrus guttatus</name>
    <dbReference type="NCBI Taxonomy" id="175788"/>
    <lineage>
        <taxon>Eukaryota</taxon>
        <taxon>Metazoa</taxon>
        <taxon>Chordata</taxon>
        <taxon>Craniata</taxon>
        <taxon>Vertebrata</taxon>
        <taxon>Euteleostomi</taxon>
        <taxon>Actinopterygii</taxon>
        <taxon>Neopterygii</taxon>
        <taxon>Teleostei</taxon>
        <taxon>Ostariophysi</taxon>
        <taxon>Siluriformes</taxon>
        <taxon>Bagridae</taxon>
        <taxon>Hemibagrus</taxon>
    </lineage>
</organism>
<keyword evidence="1" id="KW-0812">Transmembrane</keyword>
<evidence type="ECO:0000313" key="3">
    <source>
        <dbReference type="Proteomes" id="UP001274896"/>
    </source>
</evidence>
<evidence type="ECO:0000313" key="2">
    <source>
        <dbReference type="EMBL" id="KAK3551250.1"/>
    </source>
</evidence>